<dbReference type="SUPFAM" id="SSF53335">
    <property type="entry name" value="S-adenosyl-L-methionine-dependent methyltransferases"/>
    <property type="match status" value="1"/>
</dbReference>
<sequence>MEDNIIIVDTSMIEAPKPGNTLYETRRNFADSYKVFNNQIAISIIAYNRLEKTKKCIEYLFKYTSHIDFELILCDNGSTDGTFEFFKSIDYPKKKIVRITKNLGAFFAANLIIDMAKCKYYVAMTNDAYVTENWLDNLLKCIESDDRIAYVSPMSSNMSNNQDPGLKFSSLEEMEIVASQFNKSDPRKWMERKRIVGVLACYRKDALDQIGKYDPGFFHEFSDDDFAFRVTRAGYKLVLCGDTFIHHDHAVFNMEDKDPETTKQSLRNGRKNFKDKYYGIDSWEDLLNFETPLINMASYENSNGENNVLGIDTKCGIPILEIKNKLRFNGADNIKLYAFTTKAKYYNDLLHTCEGNVNCDRIEFLNEYYVKDSFDYIILGEALNSYKEPFKLLENIIDLLQPSGQAVIKLKNTLEIRTLLSLYGHKQNFFEELLIHLSIDDVIAFLNQKNISDVKLSGITYNVDNSINTFVNNTASSVGISPNSLGHLYINEYLIYIKK</sequence>
<gene>
    <name evidence="2" type="ORF">M972_11150</name>
</gene>
<dbReference type="InterPro" id="IPR029044">
    <property type="entry name" value="Nucleotide-diphossugar_trans"/>
</dbReference>
<protein>
    <submittedName>
        <fullName evidence="2">GT2 family glycosyltransferase</fullName>
    </submittedName>
</protein>
<dbReference type="Proteomes" id="UP000223596">
    <property type="component" value="Unassembled WGS sequence"/>
</dbReference>
<dbReference type="InterPro" id="IPR029063">
    <property type="entry name" value="SAM-dependent_MTases_sf"/>
</dbReference>
<dbReference type="EMBL" id="PDBW01000001">
    <property type="protein sequence ID" value="PFH01418.1"/>
    <property type="molecule type" value="Genomic_DNA"/>
</dbReference>
<accession>A0AB36TC48</accession>
<dbReference type="Gene3D" id="3.40.50.150">
    <property type="entry name" value="Vaccinia Virus protein VP39"/>
    <property type="match status" value="1"/>
</dbReference>
<reference evidence="2 3" key="1">
    <citation type="submission" date="2017-09" db="EMBL/GenBank/DDBJ databases">
        <title>Evaluation of Pacific Biosciences Sequencing Technology to Finishing C. thermocellum Genome Sequences.</title>
        <authorList>
            <person name="Brown S."/>
        </authorList>
    </citation>
    <scope>NUCLEOTIDE SEQUENCE [LARGE SCALE GENOMIC DNA]</scope>
    <source>
        <strain evidence="2 3">AD2</strain>
    </source>
</reference>
<dbReference type="Gene3D" id="3.90.550.10">
    <property type="entry name" value="Spore Coat Polysaccharide Biosynthesis Protein SpsA, Chain A"/>
    <property type="match status" value="1"/>
</dbReference>
<evidence type="ECO:0000259" key="1">
    <source>
        <dbReference type="Pfam" id="PF00535"/>
    </source>
</evidence>
<dbReference type="RefSeq" id="WP_003513046.1">
    <property type="nucleotide sequence ID" value="NZ_CP013828.1"/>
</dbReference>
<evidence type="ECO:0000313" key="2">
    <source>
        <dbReference type="EMBL" id="PFH01418.1"/>
    </source>
</evidence>
<proteinExistence type="predicted"/>
<dbReference type="Pfam" id="PF00535">
    <property type="entry name" value="Glycos_transf_2"/>
    <property type="match status" value="1"/>
</dbReference>
<comment type="caution">
    <text evidence="2">The sequence shown here is derived from an EMBL/GenBank/DDBJ whole genome shotgun (WGS) entry which is preliminary data.</text>
</comment>
<evidence type="ECO:0000313" key="3">
    <source>
        <dbReference type="Proteomes" id="UP000223596"/>
    </source>
</evidence>
<organism evidence="2 3">
    <name type="scientific">Acetivibrio thermocellus AD2</name>
    <dbReference type="NCBI Taxonomy" id="1138384"/>
    <lineage>
        <taxon>Bacteria</taxon>
        <taxon>Bacillati</taxon>
        <taxon>Bacillota</taxon>
        <taxon>Clostridia</taxon>
        <taxon>Eubacteriales</taxon>
        <taxon>Oscillospiraceae</taxon>
        <taxon>Acetivibrio</taxon>
    </lineage>
</organism>
<dbReference type="SUPFAM" id="SSF53448">
    <property type="entry name" value="Nucleotide-diphospho-sugar transferases"/>
    <property type="match status" value="1"/>
</dbReference>
<dbReference type="PANTHER" id="PTHR43179:SF7">
    <property type="entry name" value="RHAMNOSYLTRANSFERASE WBBL"/>
    <property type="match status" value="1"/>
</dbReference>
<dbReference type="PANTHER" id="PTHR43179">
    <property type="entry name" value="RHAMNOSYLTRANSFERASE WBBL"/>
    <property type="match status" value="1"/>
</dbReference>
<dbReference type="GeneID" id="35804717"/>
<feature type="domain" description="Glycosyltransferase 2-like" evidence="1">
    <location>
        <begin position="43"/>
        <end position="209"/>
    </location>
</feature>
<dbReference type="InterPro" id="IPR001173">
    <property type="entry name" value="Glyco_trans_2-like"/>
</dbReference>
<dbReference type="AlphaFoldDB" id="A0AB36TC48"/>
<name>A0AB36TC48_ACETH</name>